<evidence type="ECO:0000256" key="3">
    <source>
        <dbReference type="ARBA" id="ARBA00022617"/>
    </source>
</evidence>
<organism evidence="8">
    <name type="scientific">Cacopsylla melanoneura</name>
    <dbReference type="NCBI Taxonomy" id="428564"/>
    <lineage>
        <taxon>Eukaryota</taxon>
        <taxon>Metazoa</taxon>
        <taxon>Ecdysozoa</taxon>
        <taxon>Arthropoda</taxon>
        <taxon>Hexapoda</taxon>
        <taxon>Insecta</taxon>
        <taxon>Pterygota</taxon>
        <taxon>Neoptera</taxon>
        <taxon>Paraneoptera</taxon>
        <taxon>Hemiptera</taxon>
        <taxon>Sternorrhyncha</taxon>
        <taxon>Psylloidea</taxon>
        <taxon>Psyllidae</taxon>
        <taxon>Psyllinae</taxon>
        <taxon>Cacopsylla</taxon>
    </lineage>
</organism>
<proteinExistence type="inferred from homology"/>
<dbReference type="InterPro" id="IPR050479">
    <property type="entry name" value="CYP11_CYP27_families"/>
</dbReference>
<dbReference type="AlphaFoldDB" id="A0A8D8T6M5"/>
<reference evidence="8" key="1">
    <citation type="submission" date="2021-05" db="EMBL/GenBank/DDBJ databases">
        <authorList>
            <person name="Alioto T."/>
            <person name="Alioto T."/>
            <person name="Gomez Garrido J."/>
        </authorList>
    </citation>
    <scope>NUCLEOTIDE SEQUENCE</scope>
</reference>
<keyword evidence="4" id="KW-0479">Metal-binding</keyword>
<keyword evidence="7" id="KW-0503">Monooxygenase</keyword>
<dbReference type="InterPro" id="IPR036396">
    <property type="entry name" value="Cyt_P450_sf"/>
</dbReference>
<evidence type="ECO:0000256" key="2">
    <source>
        <dbReference type="ARBA" id="ARBA00010617"/>
    </source>
</evidence>
<comment type="similarity">
    <text evidence="2">Belongs to the cytochrome P450 family.</text>
</comment>
<dbReference type="GO" id="GO:0020037">
    <property type="term" value="F:heme binding"/>
    <property type="evidence" value="ECO:0007669"/>
    <property type="project" value="InterPro"/>
</dbReference>
<accession>A0A8D8T6M5</accession>
<name>A0A8D8T6M5_9HEMI</name>
<dbReference type="Pfam" id="PF00067">
    <property type="entry name" value="p450"/>
    <property type="match status" value="1"/>
</dbReference>
<dbReference type="EMBL" id="HBUF01259038">
    <property type="protein sequence ID" value="CAG6682404.1"/>
    <property type="molecule type" value="Transcribed_RNA"/>
</dbReference>
<dbReference type="Gene3D" id="1.10.630.10">
    <property type="entry name" value="Cytochrome P450"/>
    <property type="match status" value="1"/>
</dbReference>
<evidence type="ECO:0000313" key="8">
    <source>
        <dbReference type="EMBL" id="CAG6682404.1"/>
    </source>
</evidence>
<dbReference type="GO" id="GO:0016705">
    <property type="term" value="F:oxidoreductase activity, acting on paired donors, with incorporation or reduction of molecular oxygen"/>
    <property type="evidence" value="ECO:0007669"/>
    <property type="project" value="InterPro"/>
</dbReference>
<keyword evidence="3" id="KW-0349">Heme</keyword>
<evidence type="ECO:0000256" key="7">
    <source>
        <dbReference type="ARBA" id="ARBA00023033"/>
    </source>
</evidence>
<evidence type="ECO:0000256" key="5">
    <source>
        <dbReference type="ARBA" id="ARBA00023002"/>
    </source>
</evidence>
<dbReference type="SUPFAM" id="SSF48264">
    <property type="entry name" value="Cytochrome P450"/>
    <property type="match status" value="1"/>
</dbReference>
<dbReference type="InterPro" id="IPR001128">
    <property type="entry name" value="Cyt_P450"/>
</dbReference>
<keyword evidence="6" id="KW-0408">Iron</keyword>
<dbReference type="PANTHER" id="PTHR24279">
    <property type="entry name" value="CYTOCHROME P450"/>
    <property type="match status" value="1"/>
</dbReference>
<evidence type="ECO:0000256" key="4">
    <source>
        <dbReference type="ARBA" id="ARBA00022723"/>
    </source>
</evidence>
<sequence length="196" mass="22070">MCLTAFEERLGSFSDAQIQPESLSSKLIDAAMTANSCILKTDNGPQLWRKFDTPLYRKFKLAHGFLEEQAVRFVRQKSSSLETNSRCPSLHKSNSLLENYLTNPNLGLKDVVGMGVDFLLAGIDTSAYSSCFLLYYLSTNQQVQDKLFGQMSQLSGKTSPQRTTMLVPMPRPLSKRVSAWLLLALEWGERWGSMRC</sequence>
<evidence type="ECO:0000256" key="1">
    <source>
        <dbReference type="ARBA" id="ARBA00001971"/>
    </source>
</evidence>
<dbReference type="GO" id="GO:0005506">
    <property type="term" value="F:iron ion binding"/>
    <property type="evidence" value="ECO:0007669"/>
    <property type="project" value="InterPro"/>
</dbReference>
<evidence type="ECO:0000256" key="6">
    <source>
        <dbReference type="ARBA" id="ARBA00023004"/>
    </source>
</evidence>
<keyword evidence="5" id="KW-0560">Oxidoreductase</keyword>
<protein>
    <submittedName>
        <fullName evidence="8">Cytochrome P450 302a1, mitochondrial</fullName>
    </submittedName>
</protein>
<comment type="cofactor">
    <cofactor evidence="1">
        <name>heme</name>
        <dbReference type="ChEBI" id="CHEBI:30413"/>
    </cofactor>
</comment>
<dbReference type="PANTHER" id="PTHR24279:SF120">
    <property type="entry name" value="CYTOCHROME P450"/>
    <property type="match status" value="1"/>
</dbReference>
<dbReference type="GO" id="GO:0004497">
    <property type="term" value="F:monooxygenase activity"/>
    <property type="evidence" value="ECO:0007669"/>
    <property type="project" value="UniProtKB-KW"/>
</dbReference>